<keyword evidence="5" id="KW-1185">Reference proteome</keyword>
<dbReference type="Proteomes" id="UP000548326">
    <property type="component" value="Unassembled WGS sequence"/>
</dbReference>
<sequence length="122" mass="13080">MKKIIALALLGFLLLSTRTIAQNCTTACQNQFQTAAYQLGLQYQADRNDCISSSMPADAAAEMAEGITEEGGDGNSTGSGDYAADEWDAAIEDCQTGAGYSFDDQFSYLEDQQEVCNAQCPH</sequence>
<evidence type="ECO:0000313" key="6">
    <source>
        <dbReference type="Proteomes" id="UP000548326"/>
    </source>
</evidence>
<feature type="chain" id="PRO_5044563045" evidence="2">
    <location>
        <begin position="22"/>
        <end position="122"/>
    </location>
</feature>
<dbReference type="EMBL" id="JACHCB010000001">
    <property type="protein sequence ID" value="MBB6107932.1"/>
    <property type="molecule type" value="Genomic_DNA"/>
</dbReference>
<dbReference type="AlphaFoldDB" id="A0A1N6NJ71"/>
<accession>A0A1N6NJ71</accession>
<organism evidence="4 6">
    <name type="scientific">Mucilaginibacter lappiensis</name>
    <dbReference type="NCBI Taxonomy" id="354630"/>
    <lineage>
        <taxon>Bacteria</taxon>
        <taxon>Pseudomonadati</taxon>
        <taxon>Bacteroidota</taxon>
        <taxon>Sphingobacteriia</taxon>
        <taxon>Sphingobacteriales</taxon>
        <taxon>Sphingobacteriaceae</taxon>
        <taxon>Mucilaginibacter</taxon>
    </lineage>
</organism>
<name>A0A1N6NJ71_9SPHI</name>
<proteinExistence type="predicted"/>
<evidence type="ECO:0000313" key="5">
    <source>
        <dbReference type="Proteomes" id="UP000541583"/>
    </source>
</evidence>
<comment type="caution">
    <text evidence="4">The sequence shown here is derived from an EMBL/GenBank/DDBJ whole genome shotgun (WGS) entry which is preliminary data.</text>
</comment>
<keyword evidence="2" id="KW-0732">Signal</keyword>
<gene>
    <name evidence="4" type="ORF">HDF22_000098</name>
    <name evidence="3" type="ORF">HDF23_000662</name>
</gene>
<evidence type="ECO:0000313" key="3">
    <source>
        <dbReference type="EMBL" id="MBB6107932.1"/>
    </source>
</evidence>
<feature type="signal peptide" evidence="2">
    <location>
        <begin position="1"/>
        <end position="21"/>
    </location>
</feature>
<dbReference type="EMBL" id="JACHCA010000001">
    <property type="protein sequence ID" value="MBB6125997.1"/>
    <property type="molecule type" value="Genomic_DNA"/>
</dbReference>
<dbReference type="STRING" id="354630.SAMN05421821_101153"/>
<reference evidence="5 6" key="1">
    <citation type="submission" date="2020-08" db="EMBL/GenBank/DDBJ databases">
        <title>Genomic Encyclopedia of Type Strains, Phase IV (KMG-V): Genome sequencing to study the core and pangenomes of soil and plant-associated prokaryotes.</title>
        <authorList>
            <person name="Whitman W."/>
        </authorList>
    </citation>
    <scope>NUCLEOTIDE SEQUENCE [LARGE SCALE GENOMIC DNA]</scope>
    <source>
        <strain evidence="3 5">ANJLi2</strain>
        <strain evidence="4 6">MP601</strain>
    </source>
</reference>
<evidence type="ECO:0000256" key="2">
    <source>
        <dbReference type="SAM" id="SignalP"/>
    </source>
</evidence>
<evidence type="ECO:0000256" key="1">
    <source>
        <dbReference type="SAM" id="MobiDB-lite"/>
    </source>
</evidence>
<dbReference type="Proteomes" id="UP000541583">
    <property type="component" value="Unassembled WGS sequence"/>
</dbReference>
<protein>
    <submittedName>
        <fullName evidence="4">Uncharacterized protein</fullName>
    </submittedName>
</protein>
<feature type="region of interest" description="Disordered" evidence="1">
    <location>
        <begin position="61"/>
        <end position="82"/>
    </location>
</feature>
<evidence type="ECO:0000313" key="4">
    <source>
        <dbReference type="EMBL" id="MBB6125997.1"/>
    </source>
</evidence>
<dbReference type="RefSeq" id="WP_076369412.1">
    <property type="nucleotide sequence ID" value="NZ_FTMG01000001.1"/>
</dbReference>